<sequence>MNCKVGTDSKIIISYVTHVVDPPWIAIPIMRYIHQMIEALDFFEIQHIYRDTNMVADHLAGMEPSVEFLEIIPSSFAEDCI</sequence>
<protein>
    <recommendedName>
        <fullName evidence="1">RNase H type-1 domain-containing protein</fullName>
    </recommendedName>
</protein>
<reference evidence="2 3" key="1">
    <citation type="journal article" date="2017" name="Mol. Plant">
        <title>The Genome of Medicinal Plant Macleaya cordata Provides New Insights into Benzylisoquinoline Alkaloids Metabolism.</title>
        <authorList>
            <person name="Liu X."/>
            <person name="Liu Y."/>
            <person name="Huang P."/>
            <person name="Ma Y."/>
            <person name="Qing Z."/>
            <person name="Tang Q."/>
            <person name="Cao H."/>
            <person name="Cheng P."/>
            <person name="Zheng Y."/>
            <person name="Yuan Z."/>
            <person name="Zhou Y."/>
            <person name="Liu J."/>
            <person name="Tang Z."/>
            <person name="Zhuo Y."/>
            <person name="Zhang Y."/>
            <person name="Yu L."/>
            <person name="Huang J."/>
            <person name="Yang P."/>
            <person name="Peng Q."/>
            <person name="Zhang J."/>
            <person name="Jiang W."/>
            <person name="Zhang Z."/>
            <person name="Lin K."/>
            <person name="Ro D.K."/>
            <person name="Chen X."/>
            <person name="Xiong X."/>
            <person name="Shang Y."/>
            <person name="Huang S."/>
            <person name="Zeng J."/>
        </authorList>
    </citation>
    <scope>NUCLEOTIDE SEQUENCE [LARGE SCALE GENOMIC DNA]</scope>
    <source>
        <strain evidence="3">cv. BLH2017</strain>
        <tissue evidence="2">Root</tissue>
    </source>
</reference>
<gene>
    <name evidence="2" type="ORF">BVC80_39g4</name>
</gene>
<dbReference type="Gene3D" id="3.30.420.10">
    <property type="entry name" value="Ribonuclease H-like superfamily/Ribonuclease H"/>
    <property type="match status" value="1"/>
</dbReference>
<dbReference type="Pfam" id="PF13456">
    <property type="entry name" value="RVT_3"/>
    <property type="match status" value="1"/>
</dbReference>
<dbReference type="InterPro" id="IPR002156">
    <property type="entry name" value="RNaseH_domain"/>
</dbReference>
<evidence type="ECO:0000259" key="1">
    <source>
        <dbReference type="Pfam" id="PF13456"/>
    </source>
</evidence>
<dbReference type="InParanoid" id="A0A200QAL9"/>
<dbReference type="OrthoDB" id="1166192at2759"/>
<comment type="caution">
    <text evidence="2">The sequence shown here is derived from an EMBL/GenBank/DDBJ whole genome shotgun (WGS) entry which is preliminary data.</text>
</comment>
<name>A0A200QAL9_MACCD</name>
<evidence type="ECO:0000313" key="2">
    <source>
        <dbReference type="EMBL" id="OVA07501.1"/>
    </source>
</evidence>
<dbReference type="EMBL" id="MVGT01002481">
    <property type="protein sequence ID" value="OVA07501.1"/>
    <property type="molecule type" value="Genomic_DNA"/>
</dbReference>
<dbReference type="GO" id="GO:0003676">
    <property type="term" value="F:nucleic acid binding"/>
    <property type="evidence" value="ECO:0007669"/>
    <property type="project" value="InterPro"/>
</dbReference>
<feature type="domain" description="RNase H type-1" evidence="1">
    <location>
        <begin position="5"/>
        <end position="62"/>
    </location>
</feature>
<accession>A0A200QAL9</accession>
<dbReference type="InterPro" id="IPR036397">
    <property type="entry name" value="RNaseH_sf"/>
</dbReference>
<dbReference type="Proteomes" id="UP000195402">
    <property type="component" value="Unassembled WGS sequence"/>
</dbReference>
<dbReference type="GO" id="GO:0004523">
    <property type="term" value="F:RNA-DNA hybrid ribonuclease activity"/>
    <property type="evidence" value="ECO:0007669"/>
    <property type="project" value="InterPro"/>
</dbReference>
<evidence type="ECO:0000313" key="3">
    <source>
        <dbReference type="Proteomes" id="UP000195402"/>
    </source>
</evidence>
<proteinExistence type="predicted"/>
<dbReference type="AlphaFoldDB" id="A0A200QAL9"/>
<keyword evidence="3" id="KW-1185">Reference proteome</keyword>
<organism evidence="2 3">
    <name type="scientific">Macleaya cordata</name>
    <name type="common">Five-seeded plume-poppy</name>
    <name type="synonym">Bocconia cordata</name>
    <dbReference type="NCBI Taxonomy" id="56857"/>
    <lineage>
        <taxon>Eukaryota</taxon>
        <taxon>Viridiplantae</taxon>
        <taxon>Streptophyta</taxon>
        <taxon>Embryophyta</taxon>
        <taxon>Tracheophyta</taxon>
        <taxon>Spermatophyta</taxon>
        <taxon>Magnoliopsida</taxon>
        <taxon>Ranunculales</taxon>
        <taxon>Papaveraceae</taxon>
        <taxon>Papaveroideae</taxon>
        <taxon>Macleaya</taxon>
    </lineage>
</organism>